<organism evidence="3 4">
    <name type="scientific">Candida oxycetoniae</name>
    <dbReference type="NCBI Taxonomy" id="497107"/>
    <lineage>
        <taxon>Eukaryota</taxon>
        <taxon>Fungi</taxon>
        <taxon>Dikarya</taxon>
        <taxon>Ascomycota</taxon>
        <taxon>Saccharomycotina</taxon>
        <taxon>Pichiomycetes</taxon>
        <taxon>Debaryomycetaceae</taxon>
        <taxon>Candida/Lodderomyces clade</taxon>
        <taxon>Candida</taxon>
    </lineage>
</organism>
<feature type="signal peptide" evidence="2">
    <location>
        <begin position="1"/>
        <end position="25"/>
    </location>
</feature>
<dbReference type="RefSeq" id="XP_049181921.1">
    <property type="nucleotide sequence ID" value="XM_049322096.1"/>
</dbReference>
<dbReference type="AlphaFoldDB" id="A0AAI9WZ93"/>
<keyword evidence="2" id="KW-0732">Signal</keyword>
<feature type="compositionally biased region" description="Acidic residues" evidence="1">
    <location>
        <begin position="100"/>
        <end position="121"/>
    </location>
</feature>
<evidence type="ECO:0000256" key="1">
    <source>
        <dbReference type="SAM" id="MobiDB-lite"/>
    </source>
</evidence>
<dbReference type="GeneID" id="73378635"/>
<feature type="chain" id="PRO_5042590600" evidence="2">
    <location>
        <begin position="26"/>
        <end position="132"/>
    </location>
</feature>
<reference evidence="3" key="1">
    <citation type="journal article" date="2022" name="DNA Res.">
        <title>Genome analysis of five recently described species of the CUG-Ser clade uncovers Candida theae as a new hybrid lineage with pathogenic potential in the Candida parapsilosis species complex.</title>
        <authorList>
            <person name="Mixao V."/>
            <person name="Del Olmo V."/>
            <person name="Hegedusova E."/>
            <person name="Saus E."/>
            <person name="Pryszcz L."/>
            <person name="Cillingova A."/>
            <person name="Nosek J."/>
            <person name="Gabaldon T."/>
        </authorList>
    </citation>
    <scope>NUCLEOTIDE SEQUENCE</scope>
    <source>
        <strain evidence="3">CBS 10844</strain>
    </source>
</reference>
<name>A0AAI9WZ93_9ASCO</name>
<evidence type="ECO:0000313" key="4">
    <source>
        <dbReference type="Proteomes" id="UP001202479"/>
    </source>
</evidence>
<protein>
    <submittedName>
        <fullName evidence="3">Uncharacterized protein</fullName>
    </submittedName>
</protein>
<evidence type="ECO:0000313" key="3">
    <source>
        <dbReference type="EMBL" id="KAI3406176.2"/>
    </source>
</evidence>
<dbReference type="Proteomes" id="UP001202479">
    <property type="component" value="Unassembled WGS sequence"/>
</dbReference>
<gene>
    <name evidence="3" type="ORF">KGF56_001018</name>
</gene>
<accession>A0AAI9WZ93</accession>
<feature type="region of interest" description="Disordered" evidence="1">
    <location>
        <begin position="79"/>
        <end position="132"/>
    </location>
</feature>
<proteinExistence type="predicted"/>
<dbReference type="EMBL" id="JAHUZD010000025">
    <property type="protein sequence ID" value="KAI3406176.2"/>
    <property type="molecule type" value="Genomic_DNA"/>
</dbReference>
<keyword evidence="4" id="KW-1185">Reference proteome</keyword>
<comment type="caution">
    <text evidence="3">The sequence shown here is derived from an EMBL/GenBank/DDBJ whole genome shotgun (WGS) entry which is preliminary data.</text>
</comment>
<evidence type="ECO:0000256" key="2">
    <source>
        <dbReference type="SAM" id="SignalP"/>
    </source>
</evidence>
<sequence>MPFFTIPFSVKIAVAIGAAVGAGMAVANNQEAILQAAETIFTKSADYCRQRLDKVKIKNSQVIYADDIDDFELSEARATGSNLRDGESDYENVSTPDTTDFSEIDTDMEGEEEEEEEEDNDNSAATSVVSLD</sequence>
<feature type="compositionally biased region" description="Polar residues" evidence="1">
    <location>
        <begin position="122"/>
        <end position="132"/>
    </location>
</feature>